<organism evidence="3 4">
    <name type="scientific">Roseicella aquatilis</name>
    <dbReference type="NCBI Taxonomy" id="2527868"/>
    <lineage>
        <taxon>Bacteria</taxon>
        <taxon>Pseudomonadati</taxon>
        <taxon>Pseudomonadota</taxon>
        <taxon>Alphaproteobacteria</taxon>
        <taxon>Acetobacterales</taxon>
        <taxon>Roseomonadaceae</taxon>
        <taxon>Roseicella</taxon>
    </lineage>
</organism>
<sequence>MAAWQEAQARRPAAAASPLGFLAAPAAAPLADRPTRFDLCLDVVLEKEGGFVDHPADPGGATNLGITLRTLSAWRGAPVTAEEVRALTREEAKEIYRAHYWNVMRCEDLPRGVDLMVFDFGVNAGPARSVKTLQRALGCNPDGGVGPVTLAAARRAAAAPLIEAMARARLDHYAALPGFASFGRGWTRRVEEVRRQALLMAGS</sequence>
<dbReference type="SUPFAM" id="SSF53955">
    <property type="entry name" value="Lysozyme-like"/>
    <property type="match status" value="1"/>
</dbReference>
<reference evidence="3 4" key="1">
    <citation type="submission" date="2019-03" db="EMBL/GenBank/DDBJ databases">
        <title>Paracraurococcus aquatilis NE82 genome sequence.</title>
        <authorList>
            <person name="Zhao Y."/>
            <person name="Du Z."/>
        </authorList>
    </citation>
    <scope>NUCLEOTIDE SEQUENCE [LARGE SCALE GENOMIC DNA]</scope>
    <source>
        <strain evidence="3 4">NE82</strain>
    </source>
</reference>
<feature type="domain" description="TtsA-like Glycoside hydrolase family 108" evidence="1">
    <location>
        <begin position="42"/>
        <end position="125"/>
    </location>
</feature>
<dbReference type="AlphaFoldDB" id="A0A4R4DGX4"/>
<dbReference type="InterPro" id="IPR018537">
    <property type="entry name" value="Peptidoglycan-bd_3"/>
</dbReference>
<dbReference type="Proteomes" id="UP000295023">
    <property type="component" value="Unassembled WGS sequence"/>
</dbReference>
<dbReference type="InterPro" id="IPR008565">
    <property type="entry name" value="TtsA-like_GH18_dom"/>
</dbReference>
<evidence type="ECO:0000259" key="1">
    <source>
        <dbReference type="Pfam" id="PF05838"/>
    </source>
</evidence>
<proteinExistence type="predicted"/>
<dbReference type="InterPro" id="IPR023346">
    <property type="entry name" value="Lysozyme-like_dom_sf"/>
</dbReference>
<name>A0A4R4DGX4_9PROT</name>
<dbReference type="Gene3D" id="1.20.141.10">
    <property type="entry name" value="Chitosanase, subunit A, domain 1"/>
    <property type="match status" value="1"/>
</dbReference>
<evidence type="ECO:0000259" key="2">
    <source>
        <dbReference type="Pfam" id="PF09374"/>
    </source>
</evidence>
<feature type="domain" description="Peptidoglycan binding" evidence="2">
    <location>
        <begin position="129"/>
        <end position="190"/>
    </location>
</feature>
<dbReference type="Pfam" id="PF05838">
    <property type="entry name" value="Glyco_hydro_108"/>
    <property type="match status" value="1"/>
</dbReference>
<evidence type="ECO:0000313" key="4">
    <source>
        <dbReference type="Proteomes" id="UP000295023"/>
    </source>
</evidence>
<dbReference type="CDD" id="cd13926">
    <property type="entry name" value="N-acetylmuramidase_GH108"/>
    <property type="match status" value="1"/>
</dbReference>
<accession>A0A4R4DGX4</accession>
<gene>
    <name evidence="3" type="ORF">EXY23_16630</name>
</gene>
<comment type="caution">
    <text evidence="3">The sequence shown here is derived from an EMBL/GenBank/DDBJ whole genome shotgun (WGS) entry which is preliminary data.</text>
</comment>
<dbReference type="OrthoDB" id="9815229at2"/>
<dbReference type="Pfam" id="PF09374">
    <property type="entry name" value="PG_binding_3"/>
    <property type="match status" value="1"/>
</dbReference>
<evidence type="ECO:0000313" key="3">
    <source>
        <dbReference type="EMBL" id="TCZ58640.1"/>
    </source>
</evidence>
<dbReference type="EMBL" id="SKBM01000016">
    <property type="protein sequence ID" value="TCZ58640.1"/>
    <property type="molecule type" value="Genomic_DNA"/>
</dbReference>
<keyword evidence="4" id="KW-1185">Reference proteome</keyword>
<protein>
    <submittedName>
        <fullName evidence="3">Uncharacterized protein</fullName>
    </submittedName>
</protein>